<feature type="non-terminal residue" evidence="2">
    <location>
        <position position="225"/>
    </location>
</feature>
<name>X1IX17_9ZZZZ</name>
<feature type="region of interest" description="Disordered" evidence="1">
    <location>
        <begin position="63"/>
        <end position="101"/>
    </location>
</feature>
<feature type="region of interest" description="Disordered" evidence="1">
    <location>
        <begin position="120"/>
        <end position="225"/>
    </location>
</feature>
<comment type="caution">
    <text evidence="2">The sequence shown here is derived from an EMBL/GenBank/DDBJ whole genome shotgun (WGS) entry which is preliminary data.</text>
</comment>
<evidence type="ECO:0000256" key="1">
    <source>
        <dbReference type="SAM" id="MobiDB-lite"/>
    </source>
</evidence>
<feature type="compositionally biased region" description="Basic and acidic residues" evidence="1">
    <location>
        <begin position="74"/>
        <end position="83"/>
    </location>
</feature>
<feature type="non-terminal residue" evidence="2">
    <location>
        <position position="1"/>
    </location>
</feature>
<reference evidence="2" key="1">
    <citation type="journal article" date="2014" name="Front. Microbiol.">
        <title>High frequency of phylogenetically diverse reductive dehalogenase-homologous genes in deep subseafloor sedimentary metagenomes.</title>
        <authorList>
            <person name="Kawai M."/>
            <person name="Futagami T."/>
            <person name="Toyoda A."/>
            <person name="Takaki Y."/>
            <person name="Nishi S."/>
            <person name="Hori S."/>
            <person name="Arai W."/>
            <person name="Tsubouchi T."/>
            <person name="Morono Y."/>
            <person name="Uchiyama I."/>
            <person name="Ito T."/>
            <person name="Fujiyama A."/>
            <person name="Inagaki F."/>
            <person name="Takami H."/>
        </authorList>
    </citation>
    <scope>NUCLEOTIDE SEQUENCE</scope>
    <source>
        <strain evidence="2">Expedition CK06-06</strain>
    </source>
</reference>
<gene>
    <name evidence="2" type="ORF">S03H2_63608</name>
</gene>
<sequence>ARDIGVTSKDILGKCRAEELEIKNHMTSLSAGLEATIREWFAEMPSGGTAVETADHVDLTKARATAKKQRRRQTKAEAIKAEEPAPPFEVEAPAEAPVAETAVAEAPPAVAVGEAPAVEPIVEAPAPEPEAPPAQPQAPVEAVAEAPAPAPVAEPPAPAPEPAPPPKPEIKPAGPQVVPKPSRLKGPRVVRVEKPDVISRSVFRSPAAPPPQAGAPAVGRRSKAP</sequence>
<organism evidence="2">
    <name type="scientific">marine sediment metagenome</name>
    <dbReference type="NCBI Taxonomy" id="412755"/>
    <lineage>
        <taxon>unclassified sequences</taxon>
        <taxon>metagenomes</taxon>
        <taxon>ecological metagenomes</taxon>
    </lineage>
</organism>
<protein>
    <recommendedName>
        <fullName evidence="3">Translation initiation factor IF-2 N-terminal domain-containing protein</fullName>
    </recommendedName>
</protein>
<dbReference type="Gene3D" id="1.10.10.2480">
    <property type="match status" value="1"/>
</dbReference>
<proteinExistence type="predicted"/>
<dbReference type="AlphaFoldDB" id="X1IX17"/>
<feature type="compositionally biased region" description="Pro residues" evidence="1">
    <location>
        <begin position="126"/>
        <end position="136"/>
    </location>
</feature>
<accession>X1IX17</accession>
<evidence type="ECO:0008006" key="3">
    <source>
        <dbReference type="Google" id="ProtNLM"/>
    </source>
</evidence>
<feature type="compositionally biased region" description="Low complexity" evidence="1">
    <location>
        <begin position="137"/>
        <end position="147"/>
    </location>
</feature>
<feature type="compositionally biased region" description="Basic residues" evidence="1">
    <location>
        <begin position="64"/>
        <end position="73"/>
    </location>
</feature>
<evidence type="ECO:0000313" key="2">
    <source>
        <dbReference type="EMBL" id="GAH86277.1"/>
    </source>
</evidence>
<feature type="compositionally biased region" description="Low complexity" evidence="1">
    <location>
        <begin position="88"/>
        <end position="101"/>
    </location>
</feature>
<dbReference type="EMBL" id="BARU01041234">
    <property type="protein sequence ID" value="GAH86277.1"/>
    <property type="molecule type" value="Genomic_DNA"/>
</dbReference>
<feature type="compositionally biased region" description="Pro residues" evidence="1">
    <location>
        <begin position="148"/>
        <end position="167"/>
    </location>
</feature>